<dbReference type="EMBL" id="OCNH01000001">
    <property type="protein sequence ID" value="SOD80809.1"/>
    <property type="molecule type" value="Genomic_DNA"/>
</dbReference>
<dbReference type="InterPro" id="IPR010998">
    <property type="entry name" value="Integrase_recombinase_N"/>
</dbReference>
<dbReference type="PANTHER" id="PTHR30349">
    <property type="entry name" value="PHAGE INTEGRASE-RELATED"/>
    <property type="match status" value="1"/>
</dbReference>
<dbReference type="SUPFAM" id="SSF56349">
    <property type="entry name" value="DNA breaking-rejoining enzymes"/>
    <property type="match status" value="1"/>
</dbReference>
<evidence type="ECO:0000256" key="2">
    <source>
        <dbReference type="ARBA" id="ARBA00023125"/>
    </source>
</evidence>
<keyword evidence="3" id="KW-0233">DNA recombination</keyword>
<dbReference type="InterPro" id="IPR002104">
    <property type="entry name" value="Integrase_catalytic"/>
</dbReference>
<evidence type="ECO:0000313" key="6">
    <source>
        <dbReference type="Proteomes" id="UP000219452"/>
    </source>
</evidence>
<dbReference type="Gene3D" id="1.10.150.130">
    <property type="match status" value="1"/>
</dbReference>
<dbReference type="Pfam" id="PF00589">
    <property type="entry name" value="Phage_integrase"/>
    <property type="match status" value="1"/>
</dbReference>
<feature type="domain" description="Tyr recombinase" evidence="4">
    <location>
        <begin position="228"/>
        <end position="447"/>
    </location>
</feature>
<dbReference type="PANTHER" id="PTHR30349:SF41">
    <property type="entry name" value="INTEGRASE_RECOMBINASE PROTEIN MJ0367-RELATED"/>
    <property type="match status" value="1"/>
</dbReference>
<organism evidence="5 6">
    <name type="scientific">Spirosoma fluviale</name>
    <dbReference type="NCBI Taxonomy" id="1597977"/>
    <lineage>
        <taxon>Bacteria</taxon>
        <taxon>Pseudomonadati</taxon>
        <taxon>Bacteroidota</taxon>
        <taxon>Cytophagia</taxon>
        <taxon>Cytophagales</taxon>
        <taxon>Cytophagaceae</taxon>
        <taxon>Spirosoma</taxon>
    </lineage>
</organism>
<evidence type="ECO:0000256" key="3">
    <source>
        <dbReference type="ARBA" id="ARBA00023172"/>
    </source>
</evidence>
<evidence type="ECO:0000259" key="4">
    <source>
        <dbReference type="PROSITE" id="PS51898"/>
    </source>
</evidence>
<evidence type="ECO:0000256" key="1">
    <source>
        <dbReference type="ARBA" id="ARBA00008857"/>
    </source>
</evidence>
<dbReference type="GO" id="GO:0015074">
    <property type="term" value="P:DNA integration"/>
    <property type="evidence" value="ECO:0007669"/>
    <property type="project" value="InterPro"/>
</dbReference>
<comment type="similarity">
    <text evidence="1">Belongs to the 'phage' integrase family.</text>
</comment>
<proteinExistence type="inferred from homology"/>
<dbReference type="GO" id="GO:0006310">
    <property type="term" value="P:DNA recombination"/>
    <property type="evidence" value="ECO:0007669"/>
    <property type="project" value="UniProtKB-KW"/>
</dbReference>
<keyword evidence="6" id="KW-1185">Reference proteome</keyword>
<gene>
    <name evidence="5" type="ORF">SAMN06269250_1574</name>
</gene>
<dbReference type="Proteomes" id="UP000219452">
    <property type="component" value="Unassembled WGS sequence"/>
</dbReference>
<reference evidence="6" key="1">
    <citation type="submission" date="2017-09" db="EMBL/GenBank/DDBJ databases">
        <authorList>
            <person name="Varghese N."/>
            <person name="Submissions S."/>
        </authorList>
    </citation>
    <scope>NUCLEOTIDE SEQUENCE [LARGE SCALE GENOMIC DNA]</scope>
    <source>
        <strain evidence="6">DSM 29961</strain>
    </source>
</reference>
<dbReference type="InterPro" id="IPR013762">
    <property type="entry name" value="Integrase-like_cat_sf"/>
</dbReference>
<dbReference type="PROSITE" id="PS51898">
    <property type="entry name" value="TYR_RECOMBINASE"/>
    <property type="match status" value="1"/>
</dbReference>
<sequence length="451" mass="52120">MGTVSIVLHGAARGDGKYPLRIRVGQNRKYSYETQCYVKKGHFNEGASQLYSYEPDYLRLNKLIRKRYAEVVELVEFYDEKGWPYTSQDILAIDYPIWKSSQEKSKQIAQDSVPGGFIAFIREVVIPYWQTKKNLSNAEKYQLEADVFEEYLATLKPMRVDVPMADFNNALIEGYFSYLRTKKKPCKKDSTLKRRLAQIDAVLRFAHEKKGVISSIPNLEIDLNILKANKPKLTKDQIELLENYEWDLVNIPPKHQQKGIASLRRSVQTFLLQYYLFGARIGDVLLLTNSSVITQKGRPVRVEYYQQKGRKKAGKKLMSINVNPRLMAILTEYWNPEKPNDFLLPWMAGRYEHDFTISEEERAYNLKKAVHDATSLVNIRLKAACDWIGLDVPTLASHSARHSFAQRAKKKGKSIEWIKETLGHSTYDITAHYLADLDSEELNQNMADVYD</sequence>
<dbReference type="InterPro" id="IPR050090">
    <property type="entry name" value="Tyrosine_recombinase_XerCD"/>
</dbReference>
<keyword evidence="2" id="KW-0238">DNA-binding</keyword>
<dbReference type="Gene3D" id="1.10.443.10">
    <property type="entry name" value="Intergrase catalytic core"/>
    <property type="match status" value="1"/>
</dbReference>
<dbReference type="InterPro" id="IPR011010">
    <property type="entry name" value="DNA_brk_join_enz"/>
</dbReference>
<accession>A0A286FCV5</accession>
<evidence type="ECO:0000313" key="5">
    <source>
        <dbReference type="EMBL" id="SOD80809.1"/>
    </source>
</evidence>
<dbReference type="GO" id="GO:0003677">
    <property type="term" value="F:DNA binding"/>
    <property type="evidence" value="ECO:0007669"/>
    <property type="project" value="UniProtKB-KW"/>
</dbReference>
<dbReference type="RefSeq" id="WP_097125195.1">
    <property type="nucleotide sequence ID" value="NZ_OCNH01000001.1"/>
</dbReference>
<dbReference type="AlphaFoldDB" id="A0A286FCV5"/>
<protein>
    <submittedName>
        <fullName evidence="5">Site-specific recombinase XerD</fullName>
    </submittedName>
</protein>
<name>A0A286FCV5_9BACT</name>
<dbReference type="OrthoDB" id="1094492at2"/>